<evidence type="ECO:0000256" key="3">
    <source>
        <dbReference type="ARBA" id="ARBA00022490"/>
    </source>
</evidence>
<proteinExistence type="predicted"/>
<accession>A0ABS7ULR8</accession>
<comment type="function">
    <text evidence="8">The phosphoenolpyruvate-dependent sugar phosphotransferase system (sugar PTS), a major carbohydrate active transport system, catalyzes the phosphorylation of incoming sugar substrates concomitantly with their translocation across the cell membrane. The enzyme II UlaABC PTS system is involved in ascorbate transport.</text>
</comment>
<dbReference type="InterPro" id="IPR036095">
    <property type="entry name" value="PTS_EIIB-like_sf"/>
</dbReference>
<evidence type="ECO:0000256" key="10">
    <source>
        <dbReference type="ARBA" id="ARBA00042072"/>
    </source>
</evidence>
<reference evidence="14" key="1">
    <citation type="submission" date="2024-05" db="EMBL/GenBank/DDBJ databases">
        <title>Metabacillus sp. nov., isolated from the rhizosphere soil of tomato plants.</title>
        <authorList>
            <person name="Ma R."/>
        </authorList>
    </citation>
    <scope>NUCLEOTIDE SEQUENCE</scope>
    <source>
        <strain evidence="14">DBTR6</strain>
    </source>
</reference>
<dbReference type="EMBL" id="JAIQUM010000003">
    <property type="protein sequence ID" value="MBZ5749037.1"/>
    <property type="molecule type" value="Genomic_DNA"/>
</dbReference>
<dbReference type="InterPro" id="IPR051351">
    <property type="entry name" value="Ascorbate-PTS_EIIA_comp"/>
</dbReference>
<name>A0ABS7ULR8_9BACI</name>
<dbReference type="InterPro" id="IPR011608">
    <property type="entry name" value="PRD"/>
</dbReference>
<dbReference type="Gene3D" id="1.10.1790.10">
    <property type="entry name" value="PRD domain"/>
    <property type="match status" value="1"/>
</dbReference>
<dbReference type="CDD" id="cd05568">
    <property type="entry name" value="PTS_IIB_bgl_like"/>
    <property type="match status" value="1"/>
</dbReference>
<comment type="caution">
    <text evidence="14">The sequence shown here is derived from an EMBL/GenBank/DDBJ whole genome shotgun (WGS) entry which is preliminary data.</text>
</comment>
<keyword evidence="3" id="KW-0963">Cytoplasm</keyword>
<gene>
    <name evidence="14" type="ORF">K9V48_02000</name>
</gene>
<evidence type="ECO:0000256" key="1">
    <source>
        <dbReference type="ARBA" id="ARBA00004496"/>
    </source>
</evidence>
<feature type="domain" description="PRD" evidence="13">
    <location>
        <begin position="285"/>
        <end position="392"/>
    </location>
</feature>
<evidence type="ECO:0000313" key="15">
    <source>
        <dbReference type="Proteomes" id="UP001165287"/>
    </source>
</evidence>
<feature type="domain" description="PTS EIIB type-2" evidence="12">
    <location>
        <begin position="397"/>
        <end position="485"/>
    </location>
</feature>
<keyword evidence="6" id="KW-0598">Phosphotransferase system</keyword>
<feature type="domain" description="PTS EIIA type-2" evidence="11">
    <location>
        <begin position="534"/>
        <end position="677"/>
    </location>
</feature>
<comment type="subcellular location">
    <subcellularLocation>
        <location evidence="1">Cytoplasm</location>
    </subcellularLocation>
</comment>
<keyword evidence="5" id="KW-0808">Transferase</keyword>
<keyword evidence="4" id="KW-0597">Phosphoprotein</keyword>
<evidence type="ECO:0000256" key="9">
    <source>
        <dbReference type="ARBA" id="ARBA00041175"/>
    </source>
</evidence>
<dbReference type="PROSITE" id="PS51372">
    <property type="entry name" value="PRD_2"/>
    <property type="match status" value="1"/>
</dbReference>
<dbReference type="Pfam" id="PF00359">
    <property type="entry name" value="PTS_EIIA_2"/>
    <property type="match status" value="1"/>
</dbReference>
<evidence type="ECO:0000256" key="4">
    <source>
        <dbReference type="ARBA" id="ARBA00022553"/>
    </source>
</evidence>
<dbReference type="Gene3D" id="3.40.930.10">
    <property type="entry name" value="Mannitol-specific EII, Chain A"/>
    <property type="match status" value="1"/>
</dbReference>
<dbReference type="PROSITE" id="PS00372">
    <property type="entry name" value="PTS_EIIA_TYPE_2_HIS"/>
    <property type="match status" value="1"/>
</dbReference>
<dbReference type="SUPFAM" id="SSF55804">
    <property type="entry name" value="Phoshotransferase/anion transport protein"/>
    <property type="match status" value="1"/>
</dbReference>
<dbReference type="PROSITE" id="PS51094">
    <property type="entry name" value="PTS_EIIA_TYPE_2"/>
    <property type="match status" value="1"/>
</dbReference>
<keyword evidence="15" id="KW-1185">Reference proteome</keyword>
<evidence type="ECO:0000259" key="11">
    <source>
        <dbReference type="PROSITE" id="PS51094"/>
    </source>
</evidence>
<evidence type="ECO:0000259" key="12">
    <source>
        <dbReference type="PROSITE" id="PS51099"/>
    </source>
</evidence>
<dbReference type="InterPro" id="IPR013011">
    <property type="entry name" value="PTS_EIIB_2"/>
</dbReference>
<evidence type="ECO:0000256" key="7">
    <source>
        <dbReference type="ARBA" id="ARBA00022777"/>
    </source>
</evidence>
<keyword evidence="2" id="KW-0813">Transport</keyword>
<dbReference type="SUPFAM" id="SSF63520">
    <property type="entry name" value="PTS-regulatory domain, PRD"/>
    <property type="match status" value="1"/>
</dbReference>
<dbReference type="InterPro" id="IPR036634">
    <property type="entry name" value="PRD_sf"/>
</dbReference>
<dbReference type="Pfam" id="PF00874">
    <property type="entry name" value="PRD"/>
    <property type="match status" value="1"/>
</dbReference>
<keyword evidence="7" id="KW-0418">Kinase</keyword>
<evidence type="ECO:0000313" key="14">
    <source>
        <dbReference type="EMBL" id="MBZ5749037.1"/>
    </source>
</evidence>
<dbReference type="Proteomes" id="UP001165287">
    <property type="component" value="Unassembled WGS sequence"/>
</dbReference>
<evidence type="ECO:0000256" key="2">
    <source>
        <dbReference type="ARBA" id="ARBA00022448"/>
    </source>
</evidence>
<evidence type="ECO:0000256" key="8">
    <source>
        <dbReference type="ARBA" id="ARBA00037387"/>
    </source>
</evidence>
<dbReference type="InterPro" id="IPR002178">
    <property type="entry name" value="PTS_EIIA_type-2_dom"/>
</dbReference>
<dbReference type="PANTHER" id="PTHR36203">
    <property type="entry name" value="ASCORBATE-SPECIFIC PTS SYSTEM EIIA COMPONENT"/>
    <property type="match status" value="1"/>
</dbReference>
<dbReference type="SUPFAM" id="SSF52794">
    <property type="entry name" value="PTS system IIB component-like"/>
    <property type="match status" value="1"/>
</dbReference>
<evidence type="ECO:0000256" key="6">
    <source>
        <dbReference type="ARBA" id="ARBA00022683"/>
    </source>
</evidence>
<evidence type="ECO:0000259" key="13">
    <source>
        <dbReference type="PROSITE" id="PS51372"/>
    </source>
</evidence>
<dbReference type="PROSITE" id="PS51099">
    <property type="entry name" value="PTS_EIIB_TYPE_2"/>
    <property type="match status" value="1"/>
</dbReference>
<dbReference type="PANTHER" id="PTHR36203:SF1">
    <property type="entry name" value="ASCORBATE-SPECIFIC PTS SYSTEM EIIA COMPONENT"/>
    <property type="match status" value="1"/>
</dbReference>
<organism evidence="14 15">
    <name type="scientific">Metabacillus rhizolycopersici</name>
    <dbReference type="NCBI Taxonomy" id="2875709"/>
    <lineage>
        <taxon>Bacteria</taxon>
        <taxon>Bacillati</taxon>
        <taxon>Bacillota</taxon>
        <taxon>Bacilli</taxon>
        <taxon>Bacillales</taxon>
        <taxon>Bacillaceae</taxon>
        <taxon>Metabacillus</taxon>
    </lineage>
</organism>
<protein>
    <recommendedName>
        <fullName evidence="9">Ascorbate-specific PTS system EIIA component</fullName>
    </recommendedName>
    <alternativeName>
        <fullName evidence="10">Ascorbate-specific phosphotransferase enzyme IIA component</fullName>
    </alternativeName>
</protein>
<dbReference type="RefSeq" id="WP_224136454.1">
    <property type="nucleotide sequence ID" value="NZ_JAIQUM010000003.1"/>
</dbReference>
<dbReference type="CDD" id="cd00211">
    <property type="entry name" value="PTS_IIA_fru"/>
    <property type="match status" value="1"/>
</dbReference>
<dbReference type="Gene3D" id="3.40.50.2300">
    <property type="match status" value="1"/>
</dbReference>
<sequence length="678" mass="78458">MLDQRSYVLFKEMMNYEQLSKAEVIRKFNLTERQVNHDLDKVNHALDEINMPQVTIVDNCFIIDRKLKSAMRSGVLLDITPNQFIISEEDRMFLLYLYTFIRKEAISNYHYQLLLAVSKNTALADVKRVKELCQEWEIELVYTRVDGYHLKGSELDKRRLASYCIDMLLTQPLGKEILIIALKTWGYEDSLVLTQRLIDEWLVTSPISFVKSRKAEMITRLTFVRVRNKSDNMFFKEYEKQLIERQSLYELGKKLTNQLFPNGGEQESYYVTLQLLIAFQEIPYEENPSLVDLAERIIDEFEKVTLLPIDNKQSLKHSLYNHMVPAFFRISFELPIVNPLKDRIKDEYPELFQFVKKALAPLSMWTGKKISEEEIGFFTLHFGGYLKEERKPNDEQLRALIVCSNGISSSLMLKAQLNEMFPDIHLSRVRAAEEMTSIPASSYDLVFSTVDLVADKPLYILKPLLSQVEKNYLLQAVARDFPRSTNKNVSVDKLMAIIKKYADVKDDERLFSELVNVLYSQQSEKGRYSPLLSELLTKEMINFTDQSLKWRDAIIKGSQPLVDSKRIEGRYVDAMIKNVEEVGTYIHIGKGIAIPHARPEAGVKEIGMSFLRTRTPVLLLDKEEHQIDIFITIAAIDNQAHLKALSHLTKLLSDKTKLQLLKAAETAEQIIEIIKEGE</sequence>
<dbReference type="InterPro" id="IPR016152">
    <property type="entry name" value="PTrfase/Anion_transptr"/>
</dbReference>
<evidence type="ECO:0000256" key="5">
    <source>
        <dbReference type="ARBA" id="ARBA00022679"/>
    </source>
</evidence>